<dbReference type="Pfam" id="PF00059">
    <property type="entry name" value="Lectin_C"/>
    <property type="match status" value="1"/>
</dbReference>
<organism evidence="5 6">
    <name type="scientific">Astyanax mexicanus</name>
    <name type="common">Blind cave fish</name>
    <name type="synonym">Astyanax fasciatus mexicanus</name>
    <dbReference type="NCBI Taxonomy" id="7994"/>
    <lineage>
        <taxon>Eukaryota</taxon>
        <taxon>Metazoa</taxon>
        <taxon>Chordata</taxon>
        <taxon>Craniata</taxon>
        <taxon>Vertebrata</taxon>
        <taxon>Euteleostomi</taxon>
        <taxon>Actinopterygii</taxon>
        <taxon>Neopterygii</taxon>
        <taxon>Teleostei</taxon>
        <taxon>Ostariophysi</taxon>
        <taxon>Characiformes</taxon>
        <taxon>Characoidei</taxon>
        <taxon>Acestrorhamphidae</taxon>
        <taxon>Acestrorhamphinae</taxon>
        <taxon>Astyanax</taxon>
    </lineage>
</organism>
<dbReference type="Gene3D" id="3.10.100.10">
    <property type="entry name" value="Mannose-Binding Protein A, subunit A"/>
    <property type="match status" value="1"/>
</dbReference>
<dbReference type="Gene3D" id="1.20.5.400">
    <property type="match status" value="1"/>
</dbReference>
<name>A0A8B9JVJ4_ASTMX</name>
<accession>A0A8B9JVJ4</accession>
<dbReference type="InterPro" id="IPR016186">
    <property type="entry name" value="C-type_lectin-like/link_sf"/>
</dbReference>
<dbReference type="Ensembl" id="ENSAMXT00005029275.1">
    <property type="protein sequence ID" value="ENSAMXP00005026595.1"/>
    <property type="gene ID" value="ENSAMXG00005013390.1"/>
</dbReference>
<dbReference type="InterPro" id="IPR001304">
    <property type="entry name" value="C-type_lectin-like"/>
</dbReference>
<keyword evidence="3" id="KW-0472">Membrane</keyword>
<dbReference type="Proteomes" id="UP000694621">
    <property type="component" value="Unplaced"/>
</dbReference>
<dbReference type="InterPro" id="IPR016187">
    <property type="entry name" value="CTDL_fold"/>
</dbReference>
<comment type="subcellular location">
    <subcellularLocation>
        <location evidence="1">Cell membrane</location>
        <topology evidence="1">Single-pass type II membrane protein</topology>
    </subcellularLocation>
</comment>
<sequence>MTEVIYDELGSLELSEVDRGERVEKIVDIYETADAVRVQQPSTTAVNAHRKTIETITQQTVRESSRGSRLAAVCLGLLCVLLITITLLYIHQRDELLSSIRNLTYERDQLEIKYQNLIGERDQLEISLQNMTGKNFCFKEWKKNSSSFYFFSIGLKNWKDARQDCTDRGADLVIINSVEEQEFLIDQKRSMSFWIGLTDAQKENDWKWVDEQLLTDEYVFDLCKSCIIYTAQLIDLNVFFCEK</sequence>
<evidence type="ECO:0000313" key="6">
    <source>
        <dbReference type="Proteomes" id="UP000694621"/>
    </source>
</evidence>
<reference evidence="5" key="1">
    <citation type="submission" date="2025-08" db="UniProtKB">
        <authorList>
            <consortium name="Ensembl"/>
        </authorList>
    </citation>
    <scope>IDENTIFICATION</scope>
</reference>
<feature type="domain" description="C-type lectin" evidence="4">
    <location>
        <begin position="144"/>
        <end position="243"/>
    </location>
</feature>
<dbReference type="InterPro" id="IPR050828">
    <property type="entry name" value="C-type_lectin/matrix_domain"/>
</dbReference>
<dbReference type="PROSITE" id="PS50041">
    <property type="entry name" value="C_TYPE_LECTIN_2"/>
    <property type="match status" value="1"/>
</dbReference>
<dbReference type="AlphaFoldDB" id="A0A8B9JVJ4"/>
<dbReference type="PANTHER" id="PTHR45710:SF8">
    <property type="entry name" value="RERATING FAMILY MEMBER 4"/>
    <property type="match status" value="1"/>
</dbReference>
<evidence type="ECO:0000256" key="2">
    <source>
        <dbReference type="SAM" id="Coils"/>
    </source>
</evidence>
<evidence type="ECO:0000256" key="1">
    <source>
        <dbReference type="ARBA" id="ARBA00004401"/>
    </source>
</evidence>
<feature type="coiled-coil region" evidence="2">
    <location>
        <begin position="93"/>
        <end position="134"/>
    </location>
</feature>
<dbReference type="PANTHER" id="PTHR45710">
    <property type="entry name" value="C-TYPE LECTIN DOMAIN-CONTAINING PROTEIN 180"/>
    <property type="match status" value="1"/>
</dbReference>
<keyword evidence="3" id="KW-0812">Transmembrane</keyword>
<keyword evidence="2" id="KW-0175">Coiled coil</keyword>
<evidence type="ECO:0000256" key="3">
    <source>
        <dbReference type="SAM" id="Phobius"/>
    </source>
</evidence>
<feature type="transmembrane region" description="Helical" evidence="3">
    <location>
        <begin position="70"/>
        <end position="90"/>
    </location>
</feature>
<proteinExistence type="predicted"/>
<dbReference type="GO" id="GO:0005886">
    <property type="term" value="C:plasma membrane"/>
    <property type="evidence" value="ECO:0007669"/>
    <property type="project" value="UniProtKB-SubCell"/>
</dbReference>
<evidence type="ECO:0000313" key="5">
    <source>
        <dbReference type="Ensembl" id="ENSAMXP00005026595.1"/>
    </source>
</evidence>
<dbReference type="SUPFAM" id="SSF56436">
    <property type="entry name" value="C-type lectin-like"/>
    <property type="match status" value="1"/>
</dbReference>
<evidence type="ECO:0000259" key="4">
    <source>
        <dbReference type="PROSITE" id="PS50041"/>
    </source>
</evidence>
<keyword evidence="3" id="KW-1133">Transmembrane helix</keyword>
<dbReference type="SMART" id="SM00034">
    <property type="entry name" value="CLECT"/>
    <property type="match status" value="1"/>
</dbReference>
<protein>
    <recommendedName>
        <fullName evidence="4">C-type lectin domain-containing protein</fullName>
    </recommendedName>
</protein>